<sequence length="57" mass="6480">MAAPNKIIYFNNLGNLATGYFSTCVNQLHPDFQAWVKRLHLNSPCFPYFFPSIATLS</sequence>
<protein>
    <submittedName>
        <fullName evidence="1">Uncharacterized protein</fullName>
    </submittedName>
</protein>
<organism evidence="1 2">
    <name type="scientific">Epilithonimonas bovis DSM 19482</name>
    <dbReference type="NCBI Taxonomy" id="1121284"/>
    <lineage>
        <taxon>Bacteria</taxon>
        <taxon>Pseudomonadati</taxon>
        <taxon>Bacteroidota</taxon>
        <taxon>Flavobacteriia</taxon>
        <taxon>Flavobacteriales</taxon>
        <taxon>Weeksellaceae</taxon>
        <taxon>Chryseobacterium group</taxon>
        <taxon>Epilithonimonas</taxon>
    </lineage>
</organism>
<gene>
    <name evidence="1" type="ORF">SAMN05660493_00614</name>
</gene>
<proteinExistence type="predicted"/>
<name>A0A1U7PTW2_9FLAO</name>
<evidence type="ECO:0000313" key="2">
    <source>
        <dbReference type="Proteomes" id="UP000187261"/>
    </source>
</evidence>
<evidence type="ECO:0000313" key="1">
    <source>
        <dbReference type="EMBL" id="SIT95944.1"/>
    </source>
</evidence>
<dbReference type="AlphaFoldDB" id="A0A1U7PTW2"/>
<keyword evidence="2" id="KW-1185">Reference proteome</keyword>
<accession>A0A1U7PTW2</accession>
<reference evidence="2" key="1">
    <citation type="submission" date="2016-10" db="EMBL/GenBank/DDBJ databases">
        <authorList>
            <person name="Varghese N."/>
            <person name="Submissions S."/>
        </authorList>
    </citation>
    <scope>NUCLEOTIDE SEQUENCE [LARGE SCALE GENOMIC DNA]</scope>
    <source>
        <strain evidence="2">DSM 19482</strain>
    </source>
</reference>
<dbReference type="Proteomes" id="UP000187261">
    <property type="component" value="Unassembled WGS sequence"/>
</dbReference>
<dbReference type="EMBL" id="FTPU01000004">
    <property type="protein sequence ID" value="SIT95944.1"/>
    <property type="molecule type" value="Genomic_DNA"/>
</dbReference>